<organism evidence="10 11">
    <name type="scientific">Viridothelium virens</name>
    <name type="common">Speckled blister lichen</name>
    <name type="synonym">Trypethelium virens</name>
    <dbReference type="NCBI Taxonomy" id="1048519"/>
    <lineage>
        <taxon>Eukaryota</taxon>
        <taxon>Fungi</taxon>
        <taxon>Dikarya</taxon>
        <taxon>Ascomycota</taxon>
        <taxon>Pezizomycotina</taxon>
        <taxon>Dothideomycetes</taxon>
        <taxon>Dothideomycetes incertae sedis</taxon>
        <taxon>Trypetheliales</taxon>
        <taxon>Trypetheliaceae</taxon>
        <taxon>Viridothelium</taxon>
    </lineage>
</organism>
<keyword evidence="5 8" id="KW-0862">Zinc</keyword>
<dbReference type="CDD" id="cd05285">
    <property type="entry name" value="sorbitol_DH"/>
    <property type="match status" value="1"/>
</dbReference>
<keyword evidence="4 8" id="KW-0479">Metal-binding</keyword>
<evidence type="ECO:0000313" key="11">
    <source>
        <dbReference type="Proteomes" id="UP000800092"/>
    </source>
</evidence>
<dbReference type="SUPFAM" id="SSF51735">
    <property type="entry name" value="NAD(P)-binding Rossmann-fold domains"/>
    <property type="match status" value="1"/>
</dbReference>
<comment type="cofactor">
    <cofactor evidence="1 8">
        <name>Zn(2+)</name>
        <dbReference type="ChEBI" id="CHEBI:29105"/>
    </cofactor>
</comment>
<name>A0A6A6HDS4_VIRVR</name>
<dbReference type="InterPro" id="IPR036291">
    <property type="entry name" value="NAD(P)-bd_dom_sf"/>
</dbReference>
<accession>A0A6A6HDS4</accession>
<dbReference type="OrthoDB" id="2148442at2759"/>
<evidence type="ECO:0000259" key="9">
    <source>
        <dbReference type="SMART" id="SM00829"/>
    </source>
</evidence>
<evidence type="ECO:0000256" key="8">
    <source>
        <dbReference type="RuleBase" id="RU361277"/>
    </source>
</evidence>
<reference evidence="10" key="1">
    <citation type="journal article" date="2020" name="Stud. Mycol.">
        <title>101 Dothideomycetes genomes: a test case for predicting lifestyles and emergence of pathogens.</title>
        <authorList>
            <person name="Haridas S."/>
            <person name="Albert R."/>
            <person name="Binder M."/>
            <person name="Bloem J."/>
            <person name="Labutti K."/>
            <person name="Salamov A."/>
            <person name="Andreopoulos B."/>
            <person name="Baker S."/>
            <person name="Barry K."/>
            <person name="Bills G."/>
            <person name="Bluhm B."/>
            <person name="Cannon C."/>
            <person name="Castanera R."/>
            <person name="Culley D."/>
            <person name="Daum C."/>
            <person name="Ezra D."/>
            <person name="Gonzalez J."/>
            <person name="Henrissat B."/>
            <person name="Kuo A."/>
            <person name="Liang C."/>
            <person name="Lipzen A."/>
            <person name="Lutzoni F."/>
            <person name="Magnuson J."/>
            <person name="Mondo S."/>
            <person name="Nolan M."/>
            <person name="Ohm R."/>
            <person name="Pangilinan J."/>
            <person name="Park H.-J."/>
            <person name="Ramirez L."/>
            <person name="Alfaro M."/>
            <person name="Sun H."/>
            <person name="Tritt A."/>
            <person name="Yoshinaga Y."/>
            <person name="Zwiers L.-H."/>
            <person name="Turgeon B."/>
            <person name="Goodwin S."/>
            <person name="Spatafora J."/>
            <person name="Crous P."/>
            <person name="Grigoriev I."/>
        </authorList>
    </citation>
    <scope>NUCLEOTIDE SEQUENCE</scope>
    <source>
        <strain evidence="10">Tuck. ex Michener</strain>
    </source>
</reference>
<dbReference type="Gene3D" id="3.40.50.720">
    <property type="entry name" value="NAD(P)-binding Rossmann-like Domain"/>
    <property type="match status" value="1"/>
</dbReference>
<evidence type="ECO:0000313" key="10">
    <source>
        <dbReference type="EMBL" id="KAF2236235.1"/>
    </source>
</evidence>
<evidence type="ECO:0000256" key="5">
    <source>
        <dbReference type="ARBA" id="ARBA00022833"/>
    </source>
</evidence>
<gene>
    <name evidence="10" type="ORF">EV356DRAFT_531170</name>
</gene>
<dbReference type="AlphaFoldDB" id="A0A6A6HDS4"/>
<keyword evidence="6" id="KW-0560">Oxidoreductase</keyword>
<dbReference type="InterPro" id="IPR020843">
    <property type="entry name" value="ER"/>
</dbReference>
<dbReference type="InterPro" id="IPR013149">
    <property type="entry name" value="ADH-like_C"/>
</dbReference>
<keyword evidence="7" id="KW-0520">NAD</keyword>
<dbReference type="PROSITE" id="PS00059">
    <property type="entry name" value="ADH_ZINC"/>
    <property type="match status" value="1"/>
</dbReference>
<evidence type="ECO:0000256" key="7">
    <source>
        <dbReference type="ARBA" id="ARBA00023027"/>
    </source>
</evidence>
<evidence type="ECO:0000256" key="4">
    <source>
        <dbReference type="ARBA" id="ARBA00022723"/>
    </source>
</evidence>
<comment type="similarity">
    <text evidence="3 8">Belongs to the zinc-containing alcohol dehydrogenase family.</text>
</comment>
<feature type="domain" description="Enoyl reductase (ER)" evidence="9">
    <location>
        <begin position="22"/>
        <end position="359"/>
    </location>
</feature>
<dbReference type="InterPro" id="IPR011032">
    <property type="entry name" value="GroES-like_sf"/>
</dbReference>
<dbReference type="PANTHER" id="PTHR43161">
    <property type="entry name" value="SORBITOL DEHYDROGENASE"/>
    <property type="match status" value="1"/>
</dbReference>
<dbReference type="GO" id="GO:0006062">
    <property type="term" value="P:sorbitol catabolic process"/>
    <property type="evidence" value="ECO:0007669"/>
    <property type="project" value="TreeGrafter"/>
</dbReference>
<dbReference type="InterPro" id="IPR045306">
    <property type="entry name" value="SDH-like"/>
</dbReference>
<dbReference type="InterPro" id="IPR013154">
    <property type="entry name" value="ADH-like_N"/>
</dbReference>
<dbReference type="Pfam" id="PF00107">
    <property type="entry name" value="ADH_zinc_N"/>
    <property type="match status" value="1"/>
</dbReference>
<dbReference type="EMBL" id="ML991786">
    <property type="protein sequence ID" value="KAF2236235.1"/>
    <property type="molecule type" value="Genomic_DNA"/>
</dbReference>
<evidence type="ECO:0000256" key="1">
    <source>
        <dbReference type="ARBA" id="ARBA00001947"/>
    </source>
</evidence>
<dbReference type="InterPro" id="IPR002328">
    <property type="entry name" value="ADH_Zn_CS"/>
</dbReference>
<evidence type="ECO:0000256" key="2">
    <source>
        <dbReference type="ARBA" id="ARBA00004921"/>
    </source>
</evidence>
<dbReference type="Gene3D" id="3.90.180.10">
    <property type="entry name" value="Medium-chain alcohol dehydrogenases, catalytic domain"/>
    <property type="match status" value="1"/>
</dbReference>
<dbReference type="GO" id="GO:0008270">
    <property type="term" value="F:zinc ion binding"/>
    <property type="evidence" value="ECO:0007669"/>
    <property type="project" value="InterPro"/>
</dbReference>
<dbReference type="SMART" id="SM00829">
    <property type="entry name" value="PKS_ER"/>
    <property type="match status" value="1"/>
</dbReference>
<dbReference type="Proteomes" id="UP000800092">
    <property type="component" value="Unassembled WGS sequence"/>
</dbReference>
<proteinExistence type="inferred from homology"/>
<dbReference type="Pfam" id="PF08240">
    <property type="entry name" value="ADH_N"/>
    <property type="match status" value="1"/>
</dbReference>
<sequence>MSSCTTILVRKPNSTAIQTDPAHNLNVVEGQIPTPGPLECLIHVRATGICGSDVHFWKHGAIGSSSVTAPLTLGHESAGIVIETGAEVKDFTIGDRVALECGIPCSRPSCEACRTGRYNACPQITFYSSPPVDGTLQRYHVHPESWLHRLPDNITLEEGALLEPLSVSLAGIERSGLRLGDPLVILGAGPIGIVSLLAAHAAGAVPIAITDLDPNRLAVAKSLVPRVHPVLVSKDDEPKQVGREIVESLGQQASLALECTGVQSSVHAAIYATKFGGTVYIIGSGRDFQEIPFMYASFREIDIRFQFRYHETYPKAIRLVSEGLINLKPLVTHRFGLEQGKEAFEAASDSSARAIKVQILDD</sequence>
<dbReference type="SUPFAM" id="SSF50129">
    <property type="entry name" value="GroES-like"/>
    <property type="match status" value="1"/>
</dbReference>
<protein>
    <submittedName>
        <fullName evidence="10">GroES-like protein</fullName>
    </submittedName>
</protein>
<keyword evidence="11" id="KW-1185">Reference proteome</keyword>
<comment type="pathway">
    <text evidence="2">Carbohydrate degradation.</text>
</comment>
<dbReference type="GO" id="GO:0003939">
    <property type="term" value="F:L-iditol 2-dehydrogenase (NAD+) activity"/>
    <property type="evidence" value="ECO:0007669"/>
    <property type="project" value="TreeGrafter"/>
</dbReference>
<dbReference type="FunFam" id="3.40.50.720:FF:000068">
    <property type="entry name" value="Sorbitol dehydrogenase"/>
    <property type="match status" value="1"/>
</dbReference>
<evidence type="ECO:0000256" key="3">
    <source>
        <dbReference type="ARBA" id="ARBA00008072"/>
    </source>
</evidence>
<evidence type="ECO:0000256" key="6">
    <source>
        <dbReference type="ARBA" id="ARBA00023002"/>
    </source>
</evidence>
<dbReference type="PANTHER" id="PTHR43161:SF13">
    <property type="entry name" value="D-XYLULOSE REDUCTASE"/>
    <property type="match status" value="1"/>
</dbReference>